<keyword evidence="3" id="KW-1185">Reference proteome</keyword>
<gene>
    <name evidence="2" type="ORF">AFUS01_LOCUS17967</name>
</gene>
<name>A0A8J2KPK7_9HEXA</name>
<dbReference type="PANTHER" id="PTHR10655:SF68">
    <property type="entry name" value="PALMITOYL-PROTEIN HYDROLASE"/>
    <property type="match status" value="1"/>
</dbReference>
<dbReference type="OrthoDB" id="2418081at2759"/>
<dbReference type="AlphaFoldDB" id="A0A8J2KPK7"/>
<feature type="domain" description="Phospholipase/carboxylesterase/thioesterase" evidence="1">
    <location>
        <begin position="86"/>
        <end position="284"/>
    </location>
</feature>
<dbReference type="GO" id="GO:0008474">
    <property type="term" value="F:palmitoyl-(protein) hydrolase activity"/>
    <property type="evidence" value="ECO:0007669"/>
    <property type="project" value="TreeGrafter"/>
</dbReference>
<reference evidence="2" key="1">
    <citation type="submission" date="2021-06" db="EMBL/GenBank/DDBJ databases">
        <authorList>
            <person name="Hodson N. C."/>
            <person name="Mongue J. A."/>
            <person name="Jaron S. K."/>
        </authorList>
    </citation>
    <scope>NUCLEOTIDE SEQUENCE</scope>
</reference>
<protein>
    <recommendedName>
        <fullName evidence="1">Phospholipase/carboxylesterase/thioesterase domain-containing protein</fullName>
    </recommendedName>
</protein>
<evidence type="ECO:0000313" key="3">
    <source>
        <dbReference type="Proteomes" id="UP000708208"/>
    </source>
</evidence>
<proteinExistence type="predicted"/>
<organism evidence="2 3">
    <name type="scientific">Allacma fusca</name>
    <dbReference type="NCBI Taxonomy" id="39272"/>
    <lineage>
        <taxon>Eukaryota</taxon>
        <taxon>Metazoa</taxon>
        <taxon>Ecdysozoa</taxon>
        <taxon>Arthropoda</taxon>
        <taxon>Hexapoda</taxon>
        <taxon>Collembola</taxon>
        <taxon>Symphypleona</taxon>
        <taxon>Sminthuridae</taxon>
        <taxon>Allacma</taxon>
    </lineage>
</organism>
<sequence>MVKQYIQWFAKKIPKHDVNFIYLKQETLDHSAIVKSVGIWLSQQILLKCTTNFCCKNLLKNFGYPINQPGHSRFSNWKPNFTWLLATVIFLHGLGDSGHGWAEDLARYRPKYAKLICPHASERPVTLNGGYVMPAWWDIRSLDKLDGNEDEEGIKNCVKEIEGIIQSEINNGIPESRIALGGFSQGAATSLYTGLTGKFNLAGLVILSGYLPIRNTVNWTTANKPPVLQCHGKVDSVVRYEIGELARGLLSENLPGFTFKSYEGLPHSSCEEELQDVKAFLHKVLPEVNN</sequence>
<dbReference type="PANTHER" id="PTHR10655">
    <property type="entry name" value="LYSOPHOSPHOLIPASE-RELATED"/>
    <property type="match status" value="1"/>
</dbReference>
<dbReference type="GO" id="GO:0052689">
    <property type="term" value="F:carboxylic ester hydrolase activity"/>
    <property type="evidence" value="ECO:0007669"/>
    <property type="project" value="TreeGrafter"/>
</dbReference>
<dbReference type="EMBL" id="CAJVCH010175775">
    <property type="protein sequence ID" value="CAG7729236.1"/>
    <property type="molecule type" value="Genomic_DNA"/>
</dbReference>
<dbReference type="Pfam" id="PF02230">
    <property type="entry name" value="Abhydrolase_2"/>
    <property type="match status" value="1"/>
</dbReference>
<accession>A0A8J2KPK7</accession>
<evidence type="ECO:0000313" key="2">
    <source>
        <dbReference type="EMBL" id="CAG7729236.1"/>
    </source>
</evidence>
<dbReference type="GO" id="GO:0005737">
    <property type="term" value="C:cytoplasm"/>
    <property type="evidence" value="ECO:0007669"/>
    <property type="project" value="TreeGrafter"/>
</dbReference>
<dbReference type="InterPro" id="IPR003140">
    <property type="entry name" value="PLipase/COase/thioEstase"/>
</dbReference>
<dbReference type="Proteomes" id="UP000708208">
    <property type="component" value="Unassembled WGS sequence"/>
</dbReference>
<evidence type="ECO:0000259" key="1">
    <source>
        <dbReference type="Pfam" id="PF02230"/>
    </source>
</evidence>
<comment type="caution">
    <text evidence="2">The sequence shown here is derived from an EMBL/GenBank/DDBJ whole genome shotgun (WGS) entry which is preliminary data.</text>
</comment>
<dbReference type="InterPro" id="IPR050565">
    <property type="entry name" value="LYPA1-2/EST-like"/>
</dbReference>